<sequence length="515" mass="58622">MFNLSETITMHYAGQDLSSLITVKKIRRKIGNGRDVNRQNAPKIGTNVTYVKTEGKTIEVDFSLASFDLKSIRFVSPDEPSNIVFGNINKLREKVAGIFHQDVAMQLSFSDEPDRYYMALVEDEVDLEGIQTWYDEATVKFYIPDGVAHSATYKMITDYRTEGDKLVFDVTNNGTVDAYPIINIKHNDENGYIGIVNRQSILEIGDKEVADAETREKSVNVHDYRKEAIRQGFSTAQKNVGRMNDGSQTMDKNLALQTVWGRSHIVLSNPNSPDGSGNHAGSLTWDIPDGGSLYDYIWWRQIFWCGNVNQLGFIKLSVTDENGDFLYGVETIKRANGLETEYNFYISNGSGGYVFKDRWKFKATHENKDNPFNQDRGWSDLKRVDDTITVYWFGTYNKRTYPELKGRKSAKVHVAIGSFGGRPMVTHAYIDEFLYRQDKVAYEYNIPNEYGQGTTVVANCENDTLLVDNIPKLNQVVNGSTFIKIPPGQSTLEFYFSSWINRKPSVSISFEERWL</sequence>
<dbReference type="AlphaFoldDB" id="A0A345VIK6"/>
<evidence type="ECO:0000313" key="2">
    <source>
        <dbReference type="EMBL" id="AXJ12558.1"/>
    </source>
</evidence>
<accession>A0A345VIK6</accession>
<dbReference type="RefSeq" id="WP_240314777.1">
    <property type="nucleotide sequence ID" value="NZ_CP022601.1"/>
</dbReference>
<dbReference type="Gene3D" id="2.40.30.200">
    <property type="match status" value="1"/>
</dbReference>
<gene>
    <name evidence="2" type="ORF">Sp14A_06290</name>
</gene>
<dbReference type="Proteomes" id="UP000255411">
    <property type="component" value="Chromosome"/>
</dbReference>
<proteinExistence type="predicted"/>
<name>A0A345VIK6_9STRE</name>
<dbReference type="Pfam" id="PF05709">
    <property type="entry name" value="Sipho_tail"/>
    <property type="match status" value="1"/>
</dbReference>
<protein>
    <recommendedName>
        <fullName evidence="1">Siphovirus-type tail component RIFT-related domain-containing protein</fullName>
    </recommendedName>
</protein>
<feature type="domain" description="Siphovirus-type tail component RIFT-related" evidence="1">
    <location>
        <begin position="17"/>
        <end position="142"/>
    </location>
</feature>
<reference evidence="2 3" key="1">
    <citation type="submission" date="2017-07" db="EMBL/GenBank/DDBJ databases">
        <title>Streptococcus pluranimalium as cause of bovine abortion.</title>
        <authorList>
            <person name="Rodriguez Campos S."/>
            <person name="Gobeli Brawand S."/>
            <person name="Brodard I."/>
            <person name="Rychener L."/>
            <person name="Perreten V."/>
        </authorList>
    </citation>
    <scope>NUCLEOTIDE SEQUENCE [LARGE SCALE GENOMIC DNA]</scope>
    <source>
        <strain evidence="2 3">14A0014</strain>
    </source>
</reference>
<dbReference type="NCBIfam" id="TIGR01633">
    <property type="entry name" value="phi3626_gp14_N"/>
    <property type="match status" value="1"/>
</dbReference>
<organism evidence="2 3">
    <name type="scientific">Streptococcus pluranimalium</name>
    <dbReference type="NCBI Taxonomy" id="82348"/>
    <lineage>
        <taxon>Bacteria</taxon>
        <taxon>Bacillati</taxon>
        <taxon>Bacillota</taxon>
        <taxon>Bacilli</taxon>
        <taxon>Lactobacillales</taxon>
        <taxon>Streptococcaceae</taxon>
        <taxon>Streptococcus</taxon>
    </lineage>
</organism>
<evidence type="ECO:0000313" key="3">
    <source>
        <dbReference type="Proteomes" id="UP000255411"/>
    </source>
</evidence>
<evidence type="ECO:0000259" key="1">
    <source>
        <dbReference type="Pfam" id="PF05709"/>
    </source>
</evidence>
<dbReference type="InterPro" id="IPR008841">
    <property type="entry name" value="Siphovirus-type_tail_N"/>
</dbReference>
<dbReference type="EMBL" id="CP022601">
    <property type="protein sequence ID" value="AXJ12558.1"/>
    <property type="molecule type" value="Genomic_DNA"/>
</dbReference>
<dbReference type="InterPro" id="IPR006520">
    <property type="entry name" value="Dit_BPSPP_N"/>
</dbReference>